<comment type="caution">
    <text evidence="2">The sequence shown here is derived from an EMBL/GenBank/DDBJ whole genome shotgun (WGS) entry which is preliminary data.</text>
</comment>
<dbReference type="Proteomes" id="UP000194236">
    <property type="component" value="Unassembled WGS sequence"/>
</dbReference>
<gene>
    <name evidence="2" type="ORF">BLA29_004273</name>
</gene>
<proteinExistence type="predicted"/>
<accession>A0A1Y3BAN6</accession>
<dbReference type="AlphaFoldDB" id="A0A1Y3BAN6"/>
<evidence type="ECO:0000313" key="2">
    <source>
        <dbReference type="EMBL" id="OTF77922.1"/>
    </source>
</evidence>
<reference evidence="2 3" key="1">
    <citation type="submission" date="2017-03" db="EMBL/GenBank/DDBJ databases">
        <title>Genome Survey of Euroglyphus maynei.</title>
        <authorList>
            <person name="Arlian L.G."/>
            <person name="Morgan M.S."/>
            <person name="Rider S.D."/>
        </authorList>
    </citation>
    <scope>NUCLEOTIDE SEQUENCE [LARGE SCALE GENOMIC DNA]</scope>
    <source>
        <strain evidence="2">Arlian Lab</strain>
        <tissue evidence="2">Whole body</tissue>
    </source>
</reference>
<organism evidence="2 3">
    <name type="scientific">Euroglyphus maynei</name>
    <name type="common">Mayne's house dust mite</name>
    <dbReference type="NCBI Taxonomy" id="6958"/>
    <lineage>
        <taxon>Eukaryota</taxon>
        <taxon>Metazoa</taxon>
        <taxon>Ecdysozoa</taxon>
        <taxon>Arthropoda</taxon>
        <taxon>Chelicerata</taxon>
        <taxon>Arachnida</taxon>
        <taxon>Acari</taxon>
        <taxon>Acariformes</taxon>
        <taxon>Sarcoptiformes</taxon>
        <taxon>Astigmata</taxon>
        <taxon>Psoroptidia</taxon>
        <taxon>Analgoidea</taxon>
        <taxon>Pyroglyphidae</taxon>
        <taxon>Pyroglyphinae</taxon>
        <taxon>Euroglyphus</taxon>
    </lineage>
</organism>
<protein>
    <submittedName>
        <fullName evidence="2">Uncharacterized protein</fullName>
    </submittedName>
</protein>
<sequence length="153" mass="17489">MDSSKRKPLITKQQMMANDKGNKQEIKNGKRPNVMITKTPVKNKSPSKQEQEEMTPEKSMAKNIKLDNNELPTTVKVRIDGTKSLVKCKTSTENYFEKMKSKTPASKRELKFATTAKYNPRMETGIPLIKPKPTTKIVPFKFSTTERSKKKPK</sequence>
<feature type="region of interest" description="Disordered" evidence="1">
    <location>
        <begin position="1"/>
        <end position="69"/>
    </location>
</feature>
<evidence type="ECO:0000256" key="1">
    <source>
        <dbReference type="SAM" id="MobiDB-lite"/>
    </source>
</evidence>
<dbReference type="OrthoDB" id="10392056at2759"/>
<feature type="compositionally biased region" description="Basic and acidic residues" evidence="1">
    <location>
        <begin position="47"/>
        <end position="68"/>
    </location>
</feature>
<evidence type="ECO:0000313" key="3">
    <source>
        <dbReference type="Proteomes" id="UP000194236"/>
    </source>
</evidence>
<name>A0A1Y3BAN6_EURMA</name>
<keyword evidence="3" id="KW-1185">Reference proteome</keyword>
<dbReference type="EMBL" id="MUJZ01030258">
    <property type="protein sequence ID" value="OTF77922.1"/>
    <property type="molecule type" value="Genomic_DNA"/>
</dbReference>